<proteinExistence type="predicted"/>
<dbReference type="Pfam" id="PF03631">
    <property type="entry name" value="Virul_fac_BrkB"/>
    <property type="match status" value="1"/>
</dbReference>
<dbReference type="OrthoDB" id="9808671at2"/>
<reference evidence="7 8" key="1">
    <citation type="submission" date="2018-04" db="EMBL/GenBank/DDBJ databases">
        <title>Genomic Encyclopedia of Type Strains, Phase IV (KMG-IV): sequencing the most valuable type-strain genomes for metagenomic binning, comparative biology and taxonomic classification.</title>
        <authorList>
            <person name="Goeker M."/>
        </authorList>
    </citation>
    <scope>NUCLEOTIDE SEQUENCE [LARGE SCALE GENOMIC DNA]</scope>
    <source>
        <strain evidence="7 8">DSM 28520</strain>
    </source>
</reference>
<evidence type="ECO:0000256" key="6">
    <source>
        <dbReference type="SAM" id="Phobius"/>
    </source>
</evidence>
<dbReference type="EMBL" id="QEKY01000009">
    <property type="protein sequence ID" value="PVZ09315.1"/>
    <property type="molecule type" value="Genomic_DNA"/>
</dbReference>
<dbReference type="InterPro" id="IPR017039">
    <property type="entry name" value="Virul_fac_BrkB"/>
</dbReference>
<keyword evidence="2" id="KW-1003">Cell membrane</keyword>
<keyword evidence="8" id="KW-1185">Reference proteome</keyword>
<keyword evidence="4 6" id="KW-1133">Transmembrane helix</keyword>
<feature type="transmembrane region" description="Helical" evidence="6">
    <location>
        <begin position="179"/>
        <end position="202"/>
    </location>
</feature>
<dbReference type="RefSeq" id="WP_116679478.1">
    <property type="nucleotide sequence ID" value="NZ_JBGXZY010000105.1"/>
</dbReference>
<evidence type="ECO:0000256" key="4">
    <source>
        <dbReference type="ARBA" id="ARBA00022989"/>
    </source>
</evidence>
<accession>A0A2U1FAV0</accession>
<protein>
    <submittedName>
        <fullName evidence="7">Membrane protein</fullName>
    </submittedName>
</protein>
<sequence>MKESIDKNGKKRNNDRGFWQVWSIKVHRMIRFVTNDMWRLTDEDVSGPRWVTINAMKSVFLSVRYFDQNDLATKASALTYRTVISIVPMLAVLIGIAKGFGLQQYVRDWLKEYLPSHQAEFDQAFGYVENYLMQVQGGLFVGVGLIVLLYTVFALIADVEDTFVSIWQTQKRRPWKRRIIDYTGAFFLMPVFMIASSGLTLMMTTVQGTYFSEYIFFGPILSLILNLVPYVTIVLLFTGMYMALPTVRVHFLPAFIAGTLSGIVFQIFQALYMSGILWISKYNAIYGSFAVVPLLLLWIQLSWTIILFGAQLSFSIQNVRKFAFEKDTSKVSRRYMDFITIVVASLIVKRFVSDERKPRTIDSLAMESKAPIRLVADAVHRLQSVGVVMEVNYAPDTKIEYFSPAMDPDKLTVGLVLDKIDRCGSESFKVDRAAQFFSQWKLTEATRSGHFLPPADTLLRDL</sequence>
<keyword evidence="3 6" id="KW-0812">Transmembrane</keyword>
<dbReference type="Proteomes" id="UP000245462">
    <property type="component" value="Unassembled WGS sequence"/>
</dbReference>
<evidence type="ECO:0000256" key="5">
    <source>
        <dbReference type="ARBA" id="ARBA00023136"/>
    </source>
</evidence>
<evidence type="ECO:0000313" key="7">
    <source>
        <dbReference type="EMBL" id="PVZ09315.1"/>
    </source>
</evidence>
<comment type="subcellular location">
    <subcellularLocation>
        <location evidence="1">Cell membrane</location>
        <topology evidence="1">Multi-pass membrane protein</topology>
    </subcellularLocation>
</comment>
<feature type="transmembrane region" description="Helical" evidence="6">
    <location>
        <begin position="284"/>
        <end position="314"/>
    </location>
</feature>
<dbReference type="GeneID" id="94550944"/>
<dbReference type="PANTHER" id="PTHR30213:SF0">
    <property type="entry name" value="UPF0761 MEMBRANE PROTEIN YIHY"/>
    <property type="match status" value="1"/>
</dbReference>
<name>A0A2U1FAV0_9PORP</name>
<keyword evidence="5 6" id="KW-0472">Membrane</keyword>
<evidence type="ECO:0000313" key="8">
    <source>
        <dbReference type="Proteomes" id="UP000245462"/>
    </source>
</evidence>
<dbReference type="AlphaFoldDB" id="A0A2U1FAV0"/>
<dbReference type="PANTHER" id="PTHR30213">
    <property type="entry name" value="INNER MEMBRANE PROTEIN YHJD"/>
    <property type="match status" value="1"/>
</dbReference>
<comment type="caution">
    <text evidence="7">The sequence shown here is derived from an EMBL/GenBank/DDBJ whole genome shotgun (WGS) entry which is preliminary data.</text>
</comment>
<evidence type="ECO:0000256" key="3">
    <source>
        <dbReference type="ARBA" id="ARBA00022692"/>
    </source>
</evidence>
<evidence type="ECO:0000256" key="1">
    <source>
        <dbReference type="ARBA" id="ARBA00004651"/>
    </source>
</evidence>
<dbReference type="GO" id="GO:0005886">
    <property type="term" value="C:plasma membrane"/>
    <property type="evidence" value="ECO:0007669"/>
    <property type="project" value="UniProtKB-SubCell"/>
</dbReference>
<feature type="transmembrane region" description="Helical" evidence="6">
    <location>
        <begin position="139"/>
        <end position="159"/>
    </location>
</feature>
<feature type="transmembrane region" description="Helical" evidence="6">
    <location>
        <begin position="249"/>
        <end position="272"/>
    </location>
</feature>
<feature type="transmembrane region" description="Helical" evidence="6">
    <location>
        <begin position="214"/>
        <end position="237"/>
    </location>
</feature>
<gene>
    <name evidence="7" type="ORF">C7382_10957</name>
</gene>
<dbReference type="NCBIfam" id="TIGR00765">
    <property type="entry name" value="yihY_not_rbn"/>
    <property type="match status" value="1"/>
</dbReference>
<evidence type="ECO:0000256" key="2">
    <source>
        <dbReference type="ARBA" id="ARBA00022475"/>
    </source>
</evidence>
<feature type="transmembrane region" description="Helical" evidence="6">
    <location>
        <begin position="78"/>
        <end position="100"/>
    </location>
</feature>
<organism evidence="7 8">
    <name type="scientific">Porphyromonas loveana</name>
    <dbReference type="NCBI Taxonomy" id="1884669"/>
    <lineage>
        <taxon>Bacteria</taxon>
        <taxon>Pseudomonadati</taxon>
        <taxon>Bacteroidota</taxon>
        <taxon>Bacteroidia</taxon>
        <taxon>Bacteroidales</taxon>
        <taxon>Porphyromonadaceae</taxon>
        <taxon>Porphyromonas</taxon>
    </lineage>
</organism>